<name>A0ABQ0LMH3_MYCCL</name>
<gene>
    <name evidence="1" type="ORF">MCHLO_09362</name>
</gene>
<evidence type="ECO:0000313" key="2">
    <source>
        <dbReference type="Proteomes" id="UP000815677"/>
    </source>
</evidence>
<organism evidence="1 2">
    <name type="scientific">Mycena chlorophos</name>
    <name type="common">Agaric fungus</name>
    <name type="synonym">Agaricus chlorophos</name>
    <dbReference type="NCBI Taxonomy" id="658473"/>
    <lineage>
        <taxon>Eukaryota</taxon>
        <taxon>Fungi</taxon>
        <taxon>Dikarya</taxon>
        <taxon>Basidiomycota</taxon>
        <taxon>Agaricomycotina</taxon>
        <taxon>Agaricomycetes</taxon>
        <taxon>Agaricomycetidae</taxon>
        <taxon>Agaricales</taxon>
        <taxon>Marasmiineae</taxon>
        <taxon>Mycenaceae</taxon>
        <taxon>Mycena</taxon>
    </lineage>
</organism>
<sequence>MQMFGSSTQATGLDPRLTANPGFVLFQIATNDLVADWIDGATGGVDFWDHADAFIAKRRAGILDGKPYCIEGRSFTLAVPEQKFTLTLQRPARD</sequence>
<proteinExistence type="predicted"/>
<keyword evidence="2" id="KW-1185">Reference proteome</keyword>
<reference evidence="1" key="1">
    <citation type="submission" date="2014-09" db="EMBL/GenBank/DDBJ databases">
        <title>Genome sequence of the luminous mushroom Mycena chlorophos for searching fungal bioluminescence genes.</title>
        <authorList>
            <person name="Tanaka Y."/>
            <person name="Kasuga D."/>
            <person name="Oba Y."/>
            <person name="Hase S."/>
            <person name="Sato K."/>
            <person name="Oba Y."/>
            <person name="Sakakibara Y."/>
        </authorList>
    </citation>
    <scope>NUCLEOTIDE SEQUENCE</scope>
</reference>
<evidence type="ECO:0000313" key="1">
    <source>
        <dbReference type="EMBL" id="GAT52298.1"/>
    </source>
</evidence>
<accession>A0ABQ0LMH3</accession>
<protein>
    <submittedName>
        <fullName evidence="1">Uncharacterized protein</fullName>
    </submittedName>
</protein>
<dbReference type="Proteomes" id="UP000815677">
    <property type="component" value="Unassembled WGS sequence"/>
</dbReference>
<dbReference type="EMBL" id="DF847708">
    <property type="protein sequence ID" value="GAT52298.1"/>
    <property type="molecule type" value="Genomic_DNA"/>
</dbReference>